<proteinExistence type="predicted"/>
<dbReference type="SUPFAM" id="SSF51197">
    <property type="entry name" value="Clavaminate synthase-like"/>
    <property type="match status" value="1"/>
</dbReference>
<dbReference type="eggNOG" id="ENOG502RQ99">
    <property type="taxonomic scope" value="Eukaryota"/>
</dbReference>
<protein>
    <submittedName>
        <fullName evidence="4">Clavaminate synthase-like protein</fullName>
    </submittedName>
</protein>
<evidence type="ECO:0000259" key="3">
    <source>
        <dbReference type="Pfam" id="PF02668"/>
    </source>
</evidence>
<comment type="caution">
    <text evidence="4">The sequence shown here is derived from an EMBL/GenBank/DDBJ whole genome shotgun (WGS) entry which is preliminary data.</text>
</comment>
<evidence type="ECO:0000313" key="4">
    <source>
        <dbReference type="EMBL" id="EIE18633.1"/>
    </source>
</evidence>
<dbReference type="Proteomes" id="UP000007264">
    <property type="component" value="Unassembled WGS sequence"/>
</dbReference>
<dbReference type="PANTHER" id="PTHR39290">
    <property type="entry name" value="C3H1-TYPE DOMAIN-CONTAINING PROTEIN-RELATED"/>
    <property type="match status" value="1"/>
</dbReference>
<feature type="region of interest" description="Disordered" evidence="2">
    <location>
        <begin position="286"/>
        <end position="331"/>
    </location>
</feature>
<feature type="domain" description="TauD/TfdA-like" evidence="3">
    <location>
        <begin position="586"/>
        <end position="796"/>
    </location>
</feature>
<dbReference type="Pfam" id="PF02668">
    <property type="entry name" value="TauD"/>
    <property type="match status" value="1"/>
</dbReference>
<gene>
    <name evidence="4" type="ORF">COCSUDRAFT_59942</name>
</gene>
<evidence type="ECO:0000256" key="2">
    <source>
        <dbReference type="SAM" id="MobiDB-lite"/>
    </source>
</evidence>
<dbReference type="OrthoDB" id="5411518at2759"/>
<dbReference type="InterPro" id="IPR042098">
    <property type="entry name" value="TauD-like_sf"/>
</dbReference>
<dbReference type="AlphaFoldDB" id="I0YJR4"/>
<dbReference type="InterPro" id="IPR003819">
    <property type="entry name" value="TauD/TfdA-like"/>
</dbReference>
<dbReference type="EMBL" id="AGSI01000022">
    <property type="protein sequence ID" value="EIE18633.1"/>
    <property type="molecule type" value="Genomic_DNA"/>
</dbReference>
<organism evidence="4 5">
    <name type="scientific">Coccomyxa subellipsoidea (strain C-169)</name>
    <name type="common">Green microalga</name>
    <dbReference type="NCBI Taxonomy" id="574566"/>
    <lineage>
        <taxon>Eukaryota</taxon>
        <taxon>Viridiplantae</taxon>
        <taxon>Chlorophyta</taxon>
        <taxon>core chlorophytes</taxon>
        <taxon>Trebouxiophyceae</taxon>
        <taxon>Trebouxiophyceae incertae sedis</taxon>
        <taxon>Coccomyxaceae</taxon>
        <taxon>Coccomyxa</taxon>
        <taxon>Coccomyxa subellipsoidea</taxon>
    </lineage>
</organism>
<evidence type="ECO:0000313" key="5">
    <source>
        <dbReference type="Proteomes" id="UP000007264"/>
    </source>
</evidence>
<feature type="compositionally biased region" description="Basic and acidic residues" evidence="2">
    <location>
        <begin position="311"/>
        <end position="320"/>
    </location>
</feature>
<keyword evidence="1" id="KW-0560">Oxidoreductase</keyword>
<dbReference type="PANTHER" id="PTHR39290:SF6">
    <property type="entry name" value="S-ADENOSYL-L-METHIONINE-DEPENDENT METHYLTRANSFERASES SUPERFAMILY PROTEIN"/>
    <property type="match status" value="1"/>
</dbReference>
<name>I0YJR4_COCSC</name>
<evidence type="ECO:0000256" key="1">
    <source>
        <dbReference type="ARBA" id="ARBA00023002"/>
    </source>
</evidence>
<feature type="compositionally biased region" description="Low complexity" evidence="2">
    <location>
        <begin position="296"/>
        <end position="310"/>
    </location>
</feature>
<dbReference type="GO" id="GO:0016491">
    <property type="term" value="F:oxidoreductase activity"/>
    <property type="evidence" value="ECO:0007669"/>
    <property type="project" value="UniProtKB-KW"/>
</dbReference>
<accession>I0YJR4</accession>
<dbReference type="GeneID" id="17036761"/>
<sequence>MAYLNATNDECILSIWDGITPPQHLPAHVPAELASCAHAYGLQTASDACRLLAASAVESSDWTVAALDALEVILGNLSRGFKSAGPWRHGLGGREANRLLQNLQGSLEAAQSQMRPSANTGDSTLAAESAVLVIASLDEAYYALLEHHLSCGHETPSVPPPHVYLPAIVAANPGNAGACKRMVRERAPSEGKQLLRKVWGVRKVDGQLALPDKATVNNPLLTVMWARFQEGCRLLYASGLGLQGEMDAAAAAEDKRIRSRAGRRARPGSQAALLQGSAKYCREKAHITKRPRSLQADGDSSSADVSSSNGSEEKQSRDESSDASSADDMSDELAPAWRDGAAQPGESPWPAHRALREWRQAGRECHLYAYAPSTREALDALAERAPLVEVGAGLGYWAAALRAGGVPVLALDSHPPGGAASNSYHGRIPSFTKVAQGGPKAVAGQSERQTLFLGDCVCVVGEWLGDTADESFAAALLAGWRLVRRVPLPNWTDTAHELTIWRRNYAKSGTDGATNGFDNSQEQTLKTTATTDKPAFVIPFKPIDGPTVWYGGDLDDVAYEFTPKDVEEILGAVAAVEKRQLKVDEITREDFVLPTLGPKLETIHKDLIFGRGIRLLRNVPLGLDVTLQQSIIAFWGISTYFGKQVPLTQVGHLVGHVRSDEGVTKRVSNCTPVPLGYHADNSDIVLLGCRSQAPTGGDSSCCSSHALHNEILSRRADLHRVLSEPFYSDRREWWPEGSPPYYKSPFFHYHQNTLGVQEVQANIEEVAEHLGAPPVKPGQVEAVKFVQEIAAEPKVRFDDGASEAEKRHMFRIWIASPLGWPLDPLYAERWQTVAVGERGGLEVRPPFKRHDFNDWFALYGSKATTEHLKPAASRAQKQDILRKFYPALDSSAKGGGEQPALIRAEA</sequence>
<dbReference type="Gene3D" id="3.60.130.10">
    <property type="entry name" value="Clavaminate synthase-like"/>
    <property type="match status" value="1"/>
</dbReference>
<dbReference type="KEGG" id="csl:COCSUDRAFT_59942"/>
<dbReference type="RefSeq" id="XP_005643177.1">
    <property type="nucleotide sequence ID" value="XM_005643120.1"/>
</dbReference>
<reference evidence="4 5" key="1">
    <citation type="journal article" date="2012" name="Genome Biol.">
        <title>The genome of the polar eukaryotic microalga coccomyxa subellipsoidea reveals traits of cold adaptation.</title>
        <authorList>
            <person name="Blanc G."/>
            <person name="Agarkova I."/>
            <person name="Grimwood J."/>
            <person name="Kuo A."/>
            <person name="Brueggeman A."/>
            <person name="Dunigan D."/>
            <person name="Gurnon J."/>
            <person name="Ladunga I."/>
            <person name="Lindquist E."/>
            <person name="Lucas S."/>
            <person name="Pangilinan J."/>
            <person name="Proschold T."/>
            <person name="Salamov A."/>
            <person name="Schmutz J."/>
            <person name="Weeks D."/>
            <person name="Yamada T."/>
            <person name="Claverie J.M."/>
            <person name="Grigoriev I."/>
            <person name="Van Etten J."/>
            <person name="Lomsadze A."/>
            <person name="Borodovsky M."/>
        </authorList>
    </citation>
    <scope>NUCLEOTIDE SEQUENCE [LARGE SCALE GENOMIC DNA]</scope>
    <source>
        <strain evidence="4 5">C-169</strain>
    </source>
</reference>
<keyword evidence="5" id="KW-1185">Reference proteome</keyword>